<reference evidence="2 3" key="1">
    <citation type="submission" date="2013-02" db="EMBL/GenBank/DDBJ databases">
        <title>Draft Genome Sequence of Streptomyces aurantiacus, Which Produces Setomimycin.</title>
        <authorList>
            <person name="Gruening B.A."/>
            <person name="Praeg A."/>
            <person name="Erxleben A."/>
            <person name="Guenther S."/>
            <person name="Mueller M."/>
        </authorList>
    </citation>
    <scope>NUCLEOTIDE SEQUENCE [LARGE SCALE GENOMIC DNA]</scope>
    <source>
        <strain evidence="2 3">JA 4570</strain>
    </source>
</reference>
<name>S4AT82_9ACTN</name>
<dbReference type="PATRIC" id="fig|1286094.4.peg.2286"/>
<keyword evidence="3" id="KW-1185">Reference proteome</keyword>
<comment type="caution">
    <text evidence="2">The sequence shown here is derived from an EMBL/GenBank/DDBJ whole genome shotgun (WGS) entry which is preliminary data.</text>
</comment>
<sequence>MHPHSNGHVRPLTGRSYYGQGFAVKRTAGPECFRWSPEVSTGVVPPARTARQQVSEQHTSTPRKIARSSRRTGYAE</sequence>
<proteinExistence type="predicted"/>
<feature type="compositionally biased region" description="Polar residues" evidence="1">
    <location>
        <begin position="50"/>
        <end position="62"/>
    </location>
</feature>
<feature type="region of interest" description="Disordered" evidence="1">
    <location>
        <begin position="38"/>
        <end position="76"/>
    </location>
</feature>
<evidence type="ECO:0000313" key="3">
    <source>
        <dbReference type="Proteomes" id="UP000014629"/>
    </source>
</evidence>
<gene>
    <name evidence="2" type="ORF">STRAU_2310</name>
</gene>
<organism evidence="2 3">
    <name type="scientific">Streptomyces aurantiacus JA 4570</name>
    <dbReference type="NCBI Taxonomy" id="1286094"/>
    <lineage>
        <taxon>Bacteria</taxon>
        <taxon>Bacillati</taxon>
        <taxon>Actinomycetota</taxon>
        <taxon>Actinomycetes</taxon>
        <taxon>Kitasatosporales</taxon>
        <taxon>Streptomycetaceae</taxon>
        <taxon>Streptomyces</taxon>
        <taxon>Streptomyces aurantiacus group</taxon>
    </lineage>
</organism>
<dbReference type="AlphaFoldDB" id="S4AT82"/>
<accession>S4AT82</accession>
<evidence type="ECO:0000313" key="2">
    <source>
        <dbReference type="EMBL" id="EPH44597.1"/>
    </source>
</evidence>
<protein>
    <submittedName>
        <fullName evidence="2">Uncharacterized protein</fullName>
    </submittedName>
</protein>
<dbReference type="Proteomes" id="UP000014629">
    <property type="component" value="Unassembled WGS sequence"/>
</dbReference>
<dbReference type="EMBL" id="AOPZ01000081">
    <property type="protein sequence ID" value="EPH44597.1"/>
    <property type="molecule type" value="Genomic_DNA"/>
</dbReference>
<evidence type="ECO:0000256" key="1">
    <source>
        <dbReference type="SAM" id="MobiDB-lite"/>
    </source>
</evidence>